<dbReference type="PANTHER" id="PTHR45753:SF6">
    <property type="entry name" value="ASPARTATE CARBAMOYLTRANSFERASE"/>
    <property type="match status" value="1"/>
</dbReference>
<organism evidence="10">
    <name type="scientific">Peptoniphilus harei</name>
    <dbReference type="NCBI Taxonomy" id="54005"/>
    <lineage>
        <taxon>Bacteria</taxon>
        <taxon>Bacillati</taxon>
        <taxon>Bacillota</taxon>
        <taxon>Tissierellia</taxon>
        <taxon>Tissierellales</taxon>
        <taxon>Peptoniphilaceae</taxon>
        <taxon>Peptoniphilus</taxon>
    </lineage>
</organism>
<dbReference type="EMBL" id="LRQE01000037">
    <property type="protein sequence ID" value="KXA29181.1"/>
    <property type="molecule type" value="Genomic_DNA"/>
</dbReference>
<keyword evidence="4 7" id="KW-0665">Pyrimidine biosynthesis</keyword>
<dbReference type="AlphaFoldDB" id="A0A133PKY5"/>
<dbReference type="PRINTS" id="PR00101">
    <property type="entry name" value="ATCASE"/>
</dbReference>
<dbReference type="InterPro" id="IPR006130">
    <property type="entry name" value="Asp/Orn_carbamoylTrfase"/>
</dbReference>
<evidence type="ECO:0000256" key="3">
    <source>
        <dbReference type="ARBA" id="ARBA00022679"/>
    </source>
</evidence>
<evidence type="ECO:0000256" key="2">
    <source>
        <dbReference type="ARBA" id="ARBA00008896"/>
    </source>
</evidence>
<feature type="binding site" evidence="7">
    <location>
        <position position="56"/>
    </location>
    <ligand>
        <name>carbamoyl phosphate</name>
        <dbReference type="ChEBI" id="CHEBI:58228"/>
    </ligand>
</feature>
<dbReference type="PRINTS" id="PR00100">
    <property type="entry name" value="AOTCASE"/>
</dbReference>
<dbReference type="NCBIfam" id="NF002032">
    <property type="entry name" value="PRK00856.1"/>
    <property type="match status" value="1"/>
</dbReference>
<protein>
    <recommendedName>
        <fullName evidence="7">Aspartate carbamoyltransferase</fullName>
        <ecNumber evidence="7">2.1.3.2</ecNumber>
    </recommendedName>
    <alternativeName>
        <fullName evidence="7">Aspartate transcarbamylase</fullName>
        <shortName evidence="7">ATCase</shortName>
    </alternativeName>
</protein>
<feature type="binding site" evidence="7">
    <location>
        <position position="55"/>
    </location>
    <ligand>
        <name>carbamoyl phosphate</name>
        <dbReference type="ChEBI" id="CHEBI:58228"/>
    </ligand>
</feature>
<evidence type="ECO:0000256" key="6">
    <source>
        <dbReference type="ARBA" id="ARBA00048859"/>
    </source>
</evidence>
<gene>
    <name evidence="7" type="primary">pyrB</name>
    <name evidence="10" type="ORF">HMPREF3229_01431</name>
</gene>
<dbReference type="InterPro" id="IPR006131">
    <property type="entry name" value="Asp_carbamoyltransf_Asp/Orn-bd"/>
</dbReference>
<dbReference type="UniPathway" id="UPA00070">
    <property type="reaction ID" value="UER00116"/>
</dbReference>
<proteinExistence type="inferred from homology"/>
<reference evidence="10 11" key="1">
    <citation type="submission" date="2016-01" db="EMBL/GenBank/DDBJ databases">
        <authorList>
            <person name="Oliw E.H."/>
        </authorList>
    </citation>
    <scope>NUCLEOTIDE SEQUENCE [LARGE SCALE GENOMIC DNA]</scope>
    <source>
        <strain evidence="10 11">CMW7756A</strain>
    </source>
</reference>
<evidence type="ECO:0000256" key="7">
    <source>
        <dbReference type="HAMAP-Rule" id="MF_00001"/>
    </source>
</evidence>
<feature type="binding site" evidence="7">
    <location>
        <position position="227"/>
    </location>
    <ligand>
        <name>L-aspartate</name>
        <dbReference type="ChEBI" id="CHEBI:29991"/>
    </ligand>
</feature>
<dbReference type="SUPFAM" id="SSF53671">
    <property type="entry name" value="Aspartate/ornithine carbamoyltransferase"/>
    <property type="match status" value="1"/>
</dbReference>
<dbReference type="EC" id="2.1.3.2" evidence="7"/>
<evidence type="ECO:0000256" key="1">
    <source>
        <dbReference type="ARBA" id="ARBA00004852"/>
    </source>
</evidence>
<feature type="binding site" evidence="7">
    <location>
        <position position="267"/>
    </location>
    <ligand>
        <name>carbamoyl phosphate</name>
        <dbReference type="ChEBI" id="CHEBI:58228"/>
    </ligand>
</feature>
<comment type="pathway">
    <text evidence="1 7">Pyrimidine metabolism; UMP biosynthesis via de novo pathway; (S)-dihydroorotate from bicarbonate: step 2/3.</text>
</comment>
<dbReference type="InterPro" id="IPR002082">
    <property type="entry name" value="Asp_carbamoyltransf"/>
</dbReference>
<feature type="binding site" evidence="7">
    <location>
        <position position="167"/>
    </location>
    <ligand>
        <name>L-aspartate</name>
        <dbReference type="ChEBI" id="CHEBI:29991"/>
    </ligand>
</feature>
<evidence type="ECO:0000313" key="10">
    <source>
        <dbReference type="EMBL" id="KXA29181.1"/>
    </source>
</evidence>
<feature type="domain" description="Aspartate/ornithine carbamoyltransferase carbamoyl-P binding" evidence="9">
    <location>
        <begin position="6"/>
        <end position="146"/>
    </location>
</feature>
<dbReference type="GO" id="GO:0004070">
    <property type="term" value="F:aspartate carbamoyltransferase activity"/>
    <property type="evidence" value="ECO:0007669"/>
    <property type="project" value="UniProtKB-UniRule"/>
</dbReference>
<evidence type="ECO:0000313" key="11">
    <source>
        <dbReference type="Proteomes" id="UP000070174"/>
    </source>
</evidence>
<evidence type="ECO:0000256" key="4">
    <source>
        <dbReference type="ARBA" id="ARBA00022975"/>
    </source>
</evidence>
<evidence type="ECO:0000259" key="9">
    <source>
        <dbReference type="Pfam" id="PF02729"/>
    </source>
</evidence>
<name>A0A133PKY5_9FIRM</name>
<feature type="binding site" evidence="7">
    <location>
        <position position="137"/>
    </location>
    <ligand>
        <name>carbamoyl phosphate</name>
        <dbReference type="ChEBI" id="CHEBI:58228"/>
    </ligand>
</feature>
<feature type="binding site" evidence="7">
    <location>
        <position position="134"/>
    </location>
    <ligand>
        <name>carbamoyl phosphate</name>
        <dbReference type="ChEBI" id="CHEBI:58228"/>
    </ligand>
</feature>
<dbReference type="InterPro" id="IPR036901">
    <property type="entry name" value="Asp/Orn_carbamoylTrfase_sf"/>
</dbReference>
<dbReference type="PANTHER" id="PTHR45753">
    <property type="entry name" value="ORNITHINE CARBAMOYLTRANSFERASE, MITOCHONDRIAL"/>
    <property type="match status" value="1"/>
</dbReference>
<comment type="caution">
    <text evidence="10">The sequence shown here is derived from an EMBL/GenBank/DDBJ whole genome shotgun (WGS) entry which is preliminary data.</text>
</comment>
<keyword evidence="3 7" id="KW-0808">Transferase</keyword>
<comment type="subunit">
    <text evidence="7">Heterododecamer (2C3:3R2) of six catalytic PyrB chains organized as two trimers (C3), and six regulatory PyrI chains organized as three dimers (R2).</text>
</comment>
<dbReference type="FunFam" id="3.40.50.1370:FF:000002">
    <property type="entry name" value="Aspartate carbamoyltransferase 2"/>
    <property type="match status" value="1"/>
</dbReference>
<dbReference type="Pfam" id="PF02729">
    <property type="entry name" value="OTCace_N"/>
    <property type="match status" value="1"/>
</dbReference>
<dbReference type="Proteomes" id="UP000070174">
    <property type="component" value="Unassembled WGS sequence"/>
</dbReference>
<dbReference type="HAMAP" id="MF_00001">
    <property type="entry name" value="Asp_carb_tr"/>
    <property type="match status" value="1"/>
</dbReference>
<dbReference type="NCBIfam" id="TIGR00670">
    <property type="entry name" value="asp_carb_tr"/>
    <property type="match status" value="1"/>
</dbReference>
<dbReference type="GO" id="GO:0006207">
    <property type="term" value="P:'de novo' pyrimidine nucleobase biosynthetic process"/>
    <property type="evidence" value="ECO:0007669"/>
    <property type="project" value="InterPro"/>
</dbReference>
<dbReference type="GO" id="GO:0016597">
    <property type="term" value="F:amino acid binding"/>
    <property type="evidence" value="ECO:0007669"/>
    <property type="project" value="InterPro"/>
</dbReference>
<dbReference type="Gene3D" id="3.40.50.1370">
    <property type="entry name" value="Aspartate/ornithine carbamoyltransferase"/>
    <property type="match status" value="2"/>
</dbReference>
<comment type="catalytic activity">
    <reaction evidence="6 7">
        <text>carbamoyl phosphate + L-aspartate = N-carbamoyl-L-aspartate + phosphate + H(+)</text>
        <dbReference type="Rhea" id="RHEA:20013"/>
        <dbReference type="ChEBI" id="CHEBI:15378"/>
        <dbReference type="ChEBI" id="CHEBI:29991"/>
        <dbReference type="ChEBI" id="CHEBI:32814"/>
        <dbReference type="ChEBI" id="CHEBI:43474"/>
        <dbReference type="ChEBI" id="CHEBI:58228"/>
        <dbReference type="EC" id="2.1.3.2"/>
    </reaction>
</comment>
<feature type="domain" description="Aspartate/ornithine carbamoyltransferase Asp/Orn-binding" evidence="8">
    <location>
        <begin position="154"/>
        <end position="300"/>
    </location>
</feature>
<feature type="binding site" evidence="7">
    <location>
        <position position="105"/>
    </location>
    <ligand>
        <name>carbamoyl phosphate</name>
        <dbReference type="ChEBI" id="CHEBI:58228"/>
    </ligand>
</feature>
<evidence type="ECO:0000256" key="5">
    <source>
        <dbReference type="ARBA" id="ARBA00043884"/>
    </source>
</evidence>
<feature type="binding site" evidence="7">
    <location>
        <position position="84"/>
    </location>
    <ligand>
        <name>L-aspartate</name>
        <dbReference type="ChEBI" id="CHEBI:29991"/>
    </ligand>
</feature>
<dbReference type="GO" id="GO:0044205">
    <property type="term" value="P:'de novo' UMP biosynthetic process"/>
    <property type="evidence" value="ECO:0007669"/>
    <property type="project" value="UniProtKB-UniRule"/>
</dbReference>
<dbReference type="PROSITE" id="PS00097">
    <property type="entry name" value="CARBAMOYLTRANSFERASE"/>
    <property type="match status" value="1"/>
</dbReference>
<sequence>MEVRMKHLIEPLDFTTEEYEEIFRLVDNIIANPGDYSHVCDNKLLASLFFEPSTRTRLSFETAMLRLGGRVIGFSDAGVSSSTKGETLLDTIRVIENYADICAMRHPKEGAALMASKAVKTMPIINAGDGGHFHPTQTLADLITIRHYKKSFDNLTVGLCGDLKFGRTIHSLVRALNRYENVKFIFISPEELKMPDPFKNFIDEENYAETRDLVSVIDDLDVLYMSRVQKERFVSSDEYERLKDYYILTEEKLKNAKEDMIILHPLPRVNEIAPEVDKDPRAVYFEQTKFGMYGRMALIMKLLEATK</sequence>
<feature type="binding site" evidence="7">
    <location>
        <position position="266"/>
    </location>
    <ligand>
        <name>carbamoyl phosphate</name>
        <dbReference type="ChEBI" id="CHEBI:58228"/>
    </ligand>
</feature>
<dbReference type="PATRIC" id="fig|54005.3.peg.1394"/>
<dbReference type="Pfam" id="PF00185">
    <property type="entry name" value="OTCace"/>
    <property type="match status" value="1"/>
</dbReference>
<comment type="similarity">
    <text evidence="2 7">Belongs to the aspartate/ornithine carbamoyltransferase superfamily. ATCase family.</text>
</comment>
<accession>A0A133PKY5</accession>
<dbReference type="GO" id="GO:0006520">
    <property type="term" value="P:amino acid metabolic process"/>
    <property type="evidence" value="ECO:0007669"/>
    <property type="project" value="InterPro"/>
</dbReference>
<evidence type="ECO:0000259" key="8">
    <source>
        <dbReference type="Pfam" id="PF00185"/>
    </source>
</evidence>
<comment type="function">
    <text evidence="5 7">Catalyzes the condensation of carbamoyl phosphate and aspartate to form carbamoyl aspartate and inorganic phosphate, the committed step in the de novo pyrimidine nucleotide biosynthesis pathway.</text>
</comment>
<dbReference type="InterPro" id="IPR006132">
    <property type="entry name" value="Asp/Orn_carbamoyltranf_P-bd"/>
</dbReference>